<proteinExistence type="predicted"/>
<accession>A0A371IB08</accession>
<dbReference type="OrthoDB" id="999762at2759"/>
<keyword evidence="3" id="KW-1185">Reference proteome</keyword>
<feature type="region of interest" description="Disordered" evidence="1">
    <location>
        <begin position="29"/>
        <end position="59"/>
    </location>
</feature>
<feature type="compositionally biased region" description="Basic and acidic residues" evidence="1">
    <location>
        <begin position="32"/>
        <end position="42"/>
    </location>
</feature>
<feature type="compositionally biased region" description="Polar residues" evidence="1">
    <location>
        <begin position="43"/>
        <end position="58"/>
    </location>
</feature>
<reference evidence="2" key="1">
    <citation type="submission" date="2018-05" db="EMBL/GenBank/DDBJ databases">
        <title>Draft genome of Mucuna pruriens seed.</title>
        <authorList>
            <person name="Nnadi N.E."/>
            <person name="Vos R."/>
            <person name="Hasami M.H."/>
            <person name="Devisetty U.K."/>
            <person name="Aguiy J.C."/>
        </authorList>
    </citation>
    <scope>NUCLEOTIDE SEQUENCE [LARGE SCALE GENOMIC DNA]</scope>
    <source>
        <strain evidence="2">JCA_2017</strain>
    </source>
</reference>
<feature type="non-terminal residue" evidence="2">
    <location>
        <position position="1"/>
    </location>
</feature>
<evidence type="ECO:0000313" key="2">
    <source>
        <dbReference type="EMBL" id="RDY12216.1"/>
    </source>
</evidence>
<gene>
    <name evidence="2" type="ORF">CR513_03022</name>
</gene>
<dbReference type="AlphaFoldDB" id="A0A371IB08"/>
<sequence>MPPQGNSPSLEDLMKQLATTICELQQHAIPAEYDHHHPRPQDTNRITARSSNLPSRTIPNLRGNVMSRILYTSQGLKMGVVKNV</sequence>
<comment type="caution">
    <text evidence="2">The sequence shown here is derived from an EMBL/GenBank/DDBJ whole genome shotgun (WGS) entry which is preliminary data.</text>
</comment>
<evidence type="ECO:0000313" key="3">
    <source>
        <dbReference type="Proteomes" id="UP000257109"/>
    </source>
</evidence>
<evidence type="ECO:0000256" key="1">
    <source>
        <dbReference type="SAM" id="MobiDB-lite"/>
    </source>
</evidence>
<name>A0A371IB08_MUCPR</name>
<protein>
    <submittedName>
        <fullName evidence="2">Uncharacterized protein</fullName>
    </submittedName>
</protein>
<dbReference type="Proteomes" id="UP000257109">
    <property type="component" value="Unassembled WGS sequence"/>
</dbReference>
<organism evidence="2 3">
    <name type="scientific">Mucuna pruriens</name>
    <name type="common">Velvet bean</name>
    <name type="synonym">Dolichos pruriens</name>
    <dbReference type="NCBI Taxonomy" id="157652"/>
    <lineage>
        <taxon>Eukaryota</taxon>
        <taxon>Viridiplantae</taxon>
        <taxon>Streptophyta</taxon>
        <taxon>Embryophyta</taxon>
        <taxon>Tracheophyta</taxon>
        <taxon>Spermatophyta</taxon>
        <taxon>Magnoliopsida</taxon>
        <taxon>eudicotyledons</taxon>
        <taxon>Gunneridae</taxon>
        <taxon>Pentapetalae</taxon>
        <taxon>rosids</taxon>
        <taxon>fabids</taxon>
        <taxon>Fabales</taxon>
        <taxon>Fabaceae</taxon>
        <taxon>Papilionoideae</taxon>
        <taxon>50 kb inversion clade</taxon>
        <taxon>NPAAA clade</taxon>
        <taxon>indigoferoid/millettioid clade</taxon>
        <taxon>Phaseoleae</taxon>
        <taxon>Mucuna</taxon>
    </lineage>
</organism>
<dbReference type="EMBL" id="QJKJ01000510">
    <property type="protein sequence ID" value="RDY12216.1"/>
    <property type="molecule type" value="Genomic_DNA"/>
</dbReference>